<evidence type="ECO:0000256" key="8">
    <source>
        <dbReference type="ARBA" id="ARBA00023015"/>
    </source>
</evidence>
<dbReference type="FunFam" id="3.30.160.60:FF:000146">
    <property type="entry name" value="C2H2 type zinc finger protein"/>
    <property type="match status" value="1"/>
</dbReference>
<dbReference type="PROSITE" id="PS50157">
    <property type="entry name" value="ZINC_FINGER_C2H2_2"/>
    <property type="match status" value="2"/>
</dbReference>
<comment type="subcellular location">
    <subcellularLocation>
        <location evidence="2">Cytoplasm</location>
    </subcellularLocation>
    <subcellularLocation>
        <location evidence="1">Nucleus</location>
    </subcellularLocation>
</comment>
<keyword evidence="7" id="KW-0862">Zinc</keyword>
<keyword evidence="14" id="KW-0238">DNA-binding</keyword>
<evidence type="ECO:0000256" key="6">
    <source>
        <dbReference type="ARBA" id="ARBA00022771"/>
    </source>
</evidence>
<feature type="compositionally biased region" description="Polar residues" evidence="12">
    <location>
        <begin position="66"/>
        <end position="82"/>
    </location>
</feature>
<dbReference type="PROSITE" id="PS00028">
    <property type="entry name" value="ZINC_FINGER_C2H2_1"/>
    <property type="match status" value="2"/>
</dbReference>
<evidence type="ECO:0000256" key="7">
    <source>
        <dbReference type="ARBA" id="ARBA00022833"/>
    </source>
</evidence>
<dbReference type="Pfam" id="PF00096">
    <property type="entry name" value="zf-C2H2"/>
    <property type="match status" value="2"/>
</dbReference>
<gene>
    <name evidence="14" type="primary">CRZ1_1</name>
    <name evidence="14" type="ORF">QQS21_002388</name>
</gene>
<evidence type="ECO:0000313" key="14">
    <source>
        <dbReference type="EMBL" id="KAK2609018.1"/>
    </source>
</evidence>
<organism evidence="14 15">
    <name type="scientific">Conoideocrella luteorostrata</name>
    <dbReference type="NCBI Taxonomy" id="1105319"/>
    <lineage>
        <taxon>Eukaryota</taxon>
        <taxon>Fungi</taxon>
        <taxon>Dikarya</taxon>
        <taxon>Ascomycota</taxon>
        <taxon>Pezizomycotina</taxon>
        <taxon>Sordariomycetes</taxon>
        <taxon>Hypocreomycetidae</taxon>
        <taxon>Hypocreales</taxon>
        <taxon>Clavicipitaceae</taxon>
        <taxon>Conoideocrella</taxon>
    </lineage>
</organism>
<feature type="compositionally biased region" description="Polar residues" evidence="12">
    <location>
        <begin position="23"/>
        <end position="44"/>
    </location>
</feature>
<comment type="caution">
    <text evidence="14">The sequence shown here is derived from an EMBL/GenBank/DDBJ whole genome shotgun (WGS) entry which is preliminary data.</text>
</comment>
<keyword evidence="4" id="KW-0479">Metal-binding</keyword>
<evidence type="ECO:0000256" key="5">
    <source>
        <dbReference type="ARBA" id="ARBA00022737"/>
    </source>
</evidence>
<dbReference type="FunFam" id="3.30.160.60:FF:000239">
    <property type="entry name" value="C2H2 type zinc finger protein"/>
    <property type="match status" value="1"/>
</dbReference>
<feature type="compositionally biased region" description="Low complexity" evidence="12">
    <location>
        <begin position="252"/>
        <end position="268"/>
    </location>
</feature>
<dbReference type="PANTHER" id="PTHR24399:SF23">
    <property type="entry name" value="C2H2-TYPE DOMAIN-CONTAINING PROTEIN"/>
    <property type="match status" value="1"/>
</dbReference>
<dbReference type="GO" id="GO:0001227">
    <property type="term" value="F:DNA-binding transcription repressor activity, RNA polymerase II-specific"/>
    <property type="evidence" value="ECO:0007669"/>
    <property type="project" value="TreeGrafter"/>
</dbReference>
<dbReference type="Proteomes" id="UP001251528">
    <property type="component" value="Unassembled WGS sequence"/>
</dbReference>
<name>A0AAJ0FXA9_9HYPO</name>
<dbReference type="PANTHER" id="PTHR24399">
    <property type="entry name" value="ZINC FINGER AND BTB DOMAIN-CONTAINING"/>
    <property type="match status" value="1"/>
</dbReference>
<keyword evidence="5" id="KW-0677">Repeat</keyword>
<evidence type="ECO:0000256" key="4">
    <source>
        <dbReference type="ARBA" id="ARBA00022723"/>
    </source>
</evidence>
<dbReference type="InterPro" id="IPR036236">
    <property type="entry name" value="Znf_C2H2_sf"/>
</dbReference>
<feature type="compositionally biased region" description="Low complexity" evidence="12">
    <location>
        <begin position="83"/>
        <end position="98"/>
    </location>
</feature>
<evidence type="ECO:0000256" key="10">
    <source>
        <dbReference type="ARBA" id="ARBA00023242"/>
    </source>
</evidence>
<dbReference type="FunFam" id="3.30.160.60:FF:000181">
    <property type="entry name" value="C2H2 type zinc finger protein"/>
    <property type="match status" value="1"/>
</dbReference>
<dbReference type="AlphaFoldDB" id="A0AAJ0FXA9"/>
<keyword evidence="3" id="KW-0963">Cytoplasm</keyword>
<feature type="compositionally biased region" description="Polar residues" evidence="12">
    <location>
        <begin position="198"/>
        <end position="223"/>
    </location>
</feature>
<feature type="domain" description="C2H2-type" evidence="13">
    <location>
        <begin position="537"/>
        <end position="564"/>
    </location>
</feature>
<sequence length="731" mass="79046">MDQQAHNGRRSSTAGRDSKHSHINQTDLSTSGNALGAPNDSSSVGLGLDLDAQPQQQQQDLAFTGATDSSFDTFASNTDFLNSQQSASQQPFSQSSVSEHTAFDPSAGFGQQPSSDTGTEGALSFDAQSQSTTAYLSPNLNGRDFSLFPSGNQGDQFNAPLFEQSSLNPNDINSMTSPQSHHTPTPPNLLQPDNLQPSSAHQSPSFSHHNQFSSPQSNHSRNVSLGPEAALLPNQISDWTQPQFQGHRRSPSEYSDVSSVSPSPNLVSADSFDDHSGHSPLQRASDGSLYQDALNIESFNISDTSQHGRSPSHSPAISPRIIPQQLPDMHQPHFGLAPPSSVYGGGTGYAGMQQSNNSFPPLTSNDRSDIPYMAPPAINIDFAPNNVKQGAYEAGKAHIDQDSLTPPERGRPKSRPRSVTDPFHPSGVALGRPQNSSSLSPTPDFSTRSESSRSLSPLDKQAASSPSRRRQSTSAVPNNVIALRLADPEYQNSQESGSTKRVQKHPATFQCTLCPKRFTRAYNLRSHLRTHTDERPFVCTVCGKAFARQHDRKRHESLHSGEKRFVCKGDLKAGGQWGCGRRFARADALGRHFRSEAGRICIKPLLDEEMIERQRQWQEQRLQQNMAQNIGGPHAMALDPSTGYPIDASGNYTLPAALLQQYPALAQMNWSATDTGGNIDDDLSGRSSFDASDYDEADDGGYVSGPGTAYGEGGMSQNFGEMGYASDFGGR</sequence>
<dbReference type="SUPFAM" id="SSF57667">
    <property type="entry name" value="beta-beta-alpha zinc fingers"/>
    <property type="match status" value="1"/>
</dbReference>
<evidence type="ECO:0000256" key="12">
    <source>
        <dbReference type="SAM" id="MobiDB-lite"/>
    </source>
</evidence>
<evidence type="ECO:0000256" key="1">
    <source>
        <dbReference type="ARBA" id="ARBA00004123"/>
    </source>
</evidence>
<dbReference type="InterPro" id="IPR013087">
    <property type="entry name" value="Znf_C2H2_type"/>
</dbReference>
<dbReference type="GO" id="GO:0005737">
    <property type="term" value="C:cytoplasm"/>
    <property type="evidence" value="ECO:0007669"/>
    <property type="project" value="UniProtKB-SubCell"/>
</dbReference>
<dbReference type="EMBL" id="JASWJB010000028">
    <property type="protein sequence ID" value="KAK2609018.1"/>
    <property type="molecule type" value="Genomic_DNA"/>
</dbReference>
<evidence type="ECO:0000313" key="15">
    <source>
        <dbReference type="Proteomes" id="UP001251528"/>
    </source>
</evidence>
<feature type="region of interest" description="Disordered" evidence="12">
    <location>
        <begin position="395"/>
        <end position="479"/>
    </location>
</feature>
<protein>
    <submittedName>
        <fullName evidence="14">DNA-binding transcription factor</fullName>
    </submittedName>
</protein>
<feature type="compositionally biased region" description="Polar residues" evidence="12">
    <location>
        <begin position="433"/>
        <end position="445"/>
    </location>
</feature>
<feature type="compositionally biased region" description="Polar residues" evidence="12">
    <location>
        <begin position="163"/>
        <end position="175"/>
    </location>
</feature>
<dbReference type="GO" id="GO:0008270">
    <property type="term" value="F:zinc ion binding"/>
    <property type="evidence" value="ECO:0007669"/>
    <property type="project" value="UniProtKB-KW"/>
</dbReference>
<evidence type="ECO:0000256" key="11">
    <source>
        <dbReference type="PROSITE-ProRule" id="PRU00042"/>
    </source>
</evidence>
<keyword evidence="8" id="KW-0805">Transcription regulation</keyword>
<feature type="compositionally biased region" description="Low complexity" evidence="12">
    <location>
        <begin position="446"/>
        <end position="466"/>
    </location>
</feature>
<reference evidence="14" key="1">
    <citation type="submission" date="2023-06" db="EMBL/GenBank/DDBJ databases">
        <title>Conoideocrella luteorostrata (Hypocreales: Clavicipitaceae), a potential biocontrol fungus for elongate hemlock scale in United States Christmas tree production areas.</title>
        <authorList>
            <person name="Barrett H."/>
            <person name="Lovett B."/>
            <person name="Macias A.M."/>
            <person name="Stajich J.E."/>
            <person name="Kasson M.T."/>
        </authorList>
    </citation>
    <scope>NUCLEOTIDE SEQUENCE</scope>
    <source>
        <strain evidence="14">ARSEF 14590</strain>
    </source>
</reference>
<feature type="region of interest" description="Disordered" evidence="12">
    <location>
        <begin position="678"/>
        <end position="731"/>
    </location>
</feature>
<keyword evidence="9" id="KW-0804">Transcription</keyword>
<dbReference type="GO" id="GO:0071277">
    <property type="term" value="P:cellular response to calcium ion"/>
    <property type="evidence" value="ECO:0007669"/>
    <property type="project" value="UniProtKB-ARBA"/>
</dbReference>
<keyword evidence="15" id="KW-1185">Reference proteome</keyword>
<feature type="region of interest" description="Disordered" evidence="12">
    <location>
        <begin position="146"/>
        <end position="224"/>
    </location>
</feature>
<feature type="compositionally biased region" description="Gly residues" evidence="12">
    <location>
        <begin position="702"/>
        <end position="714"/>
    </location>
</feature>
<dbReference type="SMART" id="SM00355">
    <property type="entry name" value="ZnF_C2H2"/>
    <property type="match status" value="2"/>
</dbReference>
<evidence type="ECO:0000256" key="3">
    <source>
        <dbReference type="ARBA" id="ARBA00022490"/>
    </source>
</evidence>
<dbReference type="GO" id="GO:0000978">
    <property type="term" value="F:RNA polymerase II cis-regulatory region sequence-specific DNA binding"/>
    <property type="evidence" value="ECO:0007669"/>
    <property type="project" value="TreeGrafter"/>
</dbReference>
<feature type="domain" description="C2H2-type" evidence="13">
    <location>
        <begin position="509"/>
        <end position="536"/>
    </location>
</feature>
<keyword evidence="10" id="KW-0539">Nucleus</keyword>
<feature type="compositionally biased region" description="Polar residues" evidence="12">
    <location>
        <begin position="109"/>
        <end position="118"/>
    </location>
</feature>
<feature type="region of interest" description="Disordered" evidence="12">
    <location>
        <begin position="241"/>
        <end position="285"/>
    </location>
</feature>
<feature type="compositionally biased region" description="Low complexity" evidence="12">
    <location>
        <begin position="48"/>
        <end position="62"/>
    </location>
</feature>
<accession>A0AAJ0FXA9</accession>
<dbReference type="Gene3D" id="3.30.160.60">
    <property type="entry name" value="Classic Zinc Finger"/>
    <property type="match status" value="3"/>
</dbReference>
<feature type="compositionally biased region" description="Polar residues" evidence="12">
    <location>
        <begin position="1"/>
        <end position="15"/>
    </location>
</feature>
<dbReference type="GO" id="GO:0005654">
    <property type="term" value="C:nucleoplasm"/>
    <property type="evidence" value="ECO:0007669"/>
    <property type="project" value="TreeGrafter"/>
</dbReference>
<evidence type="ECO:0000256" key="9">
    <source>
        <dbReference type="ARBA" id="ARBA00023163"/>
    </source>
</evidence>
<feature type="region of interest" description="Disordered" evidence="12">
    <location>
        <begin position="1"/>
        <end position="130"/>
    </location>
</feature>
<keyword evidence="6 11" id="KW-0863">Zinc-finger</keyword>
<dbReference type="GO" id="GO:0045944">
    <property type="term" value="P:positive regulation of transcription by RNA polymerase II"/>
    <property type="evidence" value="ECO:0007669"/>
    <property type="project" value="UniProtKB-ARBA"/>
</dbReference>
<proteinExistence type="predicted"/>
<evidence type="ECO:0000256" key="2">
    <source>
        <dbReference type="ARBA" id="ARBA00004496"/>
    </source>
</evidence>
<evidence type="ECO:0000259" key="13">
    <source>
        <dbReference type="PROSITE" id="PS50157"/>
    </source>
</evidence>